<reference evidence="3" key="1">
    <citation type="submission" date="2017-02" db="EMBL/GenBank/DDBJ databases">
        <authorList>
            <person name="Tafer H."/>
            <person name="Lopandic K."/>
        </authorList>
    </citation>
    <scope>NUCLEOTIDE SEQUENCE [LARGE SCALE GENOMIC DNA]</scope>
    <source>
        <strain evidence="3">CBS 366.77</strain>
    </source>
</reference>
<feature type="region of interest" description="Disordered" evidence="1">
    <location>
        <begin position="212"/>
        <end position="297"/>
    </location>
</feature>
<dbReference type="Proteomes" id="UP000266188">
    <property type="component" value="Unassembled WGS sequence"/>
</dbReference>
<feature type="compositionally biased region" description="Polar residues" evidence="1">
    <location>
        <begin position="215"/>
        <end position="225"/>
    </location>
</feature>
<feature type="compositionally biased region" description="Acidic residues" evidence="1">
    <location>
        <begin position="438"/>
        <end position="447"/>
    </location>
</feature>
<evidence type="ECO:0000256" key="1">
    <source>
        <dbReference type="SAM" id="MobiDB-lite"/>
    </source>
</evidence>
<feature type="region of interest" description="Disordered" evidence="1">
    <location>
        <begin position="417"/>
        <end position="447"/>
    </location>
</feature>
<feature type="compositionally biased region" description="Basic and acidic residues" evidence="1">
    <location>
        <begin position="251"/>
        <end position="261"/>
    </location>
</feature>
<keyword evidence="3" id="KW-1185">Reference proteome</keyword>
<sequence length="447" mass="48869">MIRFPPTSISLSEDEVEYHLHRIVYHYSLEAEFRRLHQGHDHSDNDDDSEHLDSFYTSPHFGSSPGISDSDSRPGFDPGLTGKGPKTGFSKDSDGRSSGSWNVRCPRHARNVDLGRVNNTCSFNKGAAIDTSIVPTPSTTSQTLDSLSIDSGLEQHKQSQSVISVIPDSSPTSISYETCVNTTTQQTPQSTIHCPDLHSLSTALRKISLRAPVDSSPSFSETPLTATPHAGKGSENQRTRDSGATASGRRFSREWEIKEMAANEGDNIPPGRDDGILHPQRTHTPTTRPSSQVAPMEGSASNFQAYRYSFPKKDNTTDTGQTTQHPHSESRVPQTTALKDQATPMSTASFWTPGSPSVREAQSTRSRPRRHSKGYRLSPSDPGDQAENHSPSLADVLVEAKKLQGYFAAMVADLGVEDDPDDFGLKELRRQPLGGKDTEEDIGENIE</sequence>
<gene>
    <name evidence="2" type="ORF">PHISCL_06054</name>
</gene>
<accession>A0A3A2ZEP3</accession>
<dbReference type="OrthoDB" id="4359969at2759"/>
<protein>
    <submittedName>
        <fullName evidence="2">Uncharacterized protein</fullName>
    </submittedName>
</protein>
<feature type="compositionally biased region" description="Polar residues" evidence="1">
    <location>
        <begin position="317"/>
        <end position="365"/>
    </location>
</feature>
<name>A0A3A2ZEP3_9EURO</name>
<organism evidence="2 3">
    <name type="scientific">Aspergillus sclerotialis</name>
    <dbReference type="NCBI Taxonomy" id="2070753"/>
    <lineage>
        <taxon>Eukaryota</taxon>
        <taxon>Fungi</taxon>
        <taxon>Dikarya</taxon>
        <taxon>Ascomycota</taxon>
        <taxon>Pezizomycotina</taxon>
        <taxon>Eurotiomycetes</taxon>
        <taxon>Eurotiomycetidae</taxon>
        <taxon>Eurotiales</taxon>
        <taxon>Aspergillaceae</taxon>
        <taxon>Aspergillus</taxon>
        <taxon>Aspergillus subgen. Polypaecilum</taxon>
    </lineage>
</organism>
<evidence type="ECO:0000313" key="2">
    <source>
        <dbReference type="EMBL" id="RJE21619.1"/>
    </source>
</evidence>
<dbReference type="EMBL" id="MVGC01000216">
    <property type="protein sequence ID" value="RJE21619.1"/>
    <property type="molecule type" value="Genomic_DNA"/>
</dbReference>
<feature type="compositionally biased region" description="Polar residues" evidence="1">
    <location>
        <begin position="55"/>
        <end position="69"/>
    </location>
</feature>
<feature type="region of interest" description="Disordered" evidence="1">
    <location>
        <begin position="310"/>
        <end position="393"/>
    </location>
</feature>
<dbReference type="AlphaFoldDB" id="A0A3A2ZEP3"/>
<comment type="caution">
    <text evidence="2">The sequence shown here is derived from an EMBL/GenBank/DDBJ whole genome shotgun (WGS) entry which is preliminary data.</text>
</comment>
<evidence type="ECO:0000313" key="3">
    <source>
        <dbReference type="Proteomes" id="UP000266188"/>
    </source>
</evidence>
<feature type="compositionally biased region" description="Low complexity" evidence="1">
    <location>
        <begin position="278"/>
        <end position="292"/>
    </location>
</feature>
<proteinExistence type="predicted"/>
<feature type="region of interest" description="Disordered" evidence="1">
    <location>
        <begin position="39"/>
        <end position="104"/>
    </location>
</feature>